<evidence type="ECO:0000313" key="1">
    <source>
        <dbReference type="EMBL" id="GCA63408.1"/>
    </source>
</evidence>
<organism evidence="1 2">
    <name type="scientific">Kipferlia bialata</name>
    <dbReference type="NCBI Taxonomy" id="797122"/>
    <lineage>
        <taxon>Eukaryota</taxon>
        <taxon>Metamonada</taxon>
        <taxon>Carpediemonas-like organisms</taxon>
        <taxon>Kipferlia</taxon>
    </lineage>
</organism>
<sequence>SNDLALAMVHVGIHGGPTNIIHNKAIRGIVRGIDRE</sequence>
<comment type="caution">
    <text evidence="1">The sequence shown here is derived from an EMBL/GenBank/DDBJ whole genome shotgun (WGS) entry which is preliminary data.</text>
</comment>
<evidence type="ECO:0000313" key="2">
    <source>
        <dbReference type="Proteomes" id="UP000265618"/>
    </source>
</evidence>
<accession>A0A391NW46</accession>
<gene>
    <name evidence="1" type="ORF">KIPB_009755</name>
</gene>
<keyword evidence="2" id="KW-1185">Reference proteome</keyword>
<reference evidence="1 2" key="1">
    <citation type="journal article" date="2018" name="PLoS ONE">
        <title>The draft genome of Kipferlia bialata reveals reductive genome evolution in fornicate parasites.</title>
        <authorList>
            <person name="Tanifuji G."/>
            <person name="Takabayashi S."/>
            <person name="Kume K."/>
            <person name="Takagi M."/>
            <person name="Nakayama T."/>
            <person name="Kamikawa R."/>
            <person name="Inagaki Y."/>
            <person name="Hashimoto T."/>
        </authorList>
    </citation>
    <scope>NUCLEOTIDE SEQUENCE [LARGE SCALE GENOMIC DNA]</scope>
    <source>
        <strain evidence="1">NY0173</strain>
    </source>
</reference>
<name>A0A391NW46_9EUKA</name>
<dbReference type="Proteomes" id="UP000265618">
    <property type="component" value="Unassembled WGS sequence"/>
</dbReference>
<dbReference type="EMBL" id="BDIP01003407">
    <property type="protein sequence ID" value="GCA63408.1"/>
    <property type="molecule type" value="Genomic_DNA"/>
</dbReference>
<feature type="non-terminal residue" evidence="1">
    <location>
        <position position="1"/>
    </location>
</feature>
<dbReference type="AlphaFoldDB" id="A0A391NW46"/>
<protein>
    <submittedName>
        <fullName evidence="1">Uncharacterized protein</fullName>
    </submittedName>
</protein>
<proteinExistence type="predicted"/>